<feature type="non-terminal residue" evidence="4">
    <location>
        <position position="214"/>
    </location>
</feature>
<feature type="region of interest" description="Disordered" evidence="2">
    <location>
        <begin position="42"/>
        <end position="62"/>
    </location>
</feature>
<evidence type="ECO:0000256" key="2">
    <source>
        <dbReference type="SAM" id="MobiDB-lite"/>
    </source>
</evidence>
<comment type="caution">
    <text evidence="4">The sequence shown here is derived from an EMBL/GenBank/DDBJ whole genome shotgun (WGS) entry which is preliminary data.</text>
</comment>
<name>A0ABN9WRR0_9DINO</name>
<organism evidence="4 5">
    <name type="scientific">Prorocentrum cordatum</name>
    <dbReference type="NCBI Taxonomy" id="2364126"/>
    <lineage>
        <taxon>Eukaryota</taxon>
        <taxon>Sar</taxon>
        <taxon>Alveolata</taxon>
        <taxon>Dinophyceae</taxon>
        <taxon>Prorocentrales</taxon>
        <taxon>Prorocentraceae</taxon>
        <taxon>Prorocentrum</taxon>
    </lineage>
</organism>
<evidence type="ECO:0000313" key="5">
    <source>
        <dbReference type="Proteomes" id="UP001189429"/>
    </source>
</evidence>
<feature type="chain" id="PRO_5046773828" evidence="3">
    <location>
        <begin position="16"/>
        <end position="214"/>
    </location>
</feature>
<sequence>MTMMLPLGFLLGAQLLDVEELEKLISLSEKAGDQVAVEKYKQQLADHEQSQAPTPVQQRASTAHSRVVALEDRLQQKTDKLEELLGMVSRQKARVIEVQQELDKADKYYCDIVAELAGGIVQPKAPTTAKICRSRLVNSEIKPEELFDTAAFFDVHGYEATDDDKAEIGRCMGTMQEALQKCAKELLSGALASVENIKKEHADHISRMGKKRKT</sequence>
<evidence type="ECO:0000313" key="4">
    <source>
        <dbReference type="EMBL" id="CAK0888167.1"/>
    </source>
</evidence>
<feature type="coiled-coil region" evidence="1">
    <location>
        <begin position="67"/>
        <end position="94"/>
    </location>
</feature>
<reference evidence="4" key="1">
    <citation type="submission" date="2023-10" db="EMBL/GenBank/DDBJ databases">
        <authorList>
            <person name="Chen Y."/>
            <person name="Shah S."/>
            <person name="Dougan E. K."/>
            <person name="Thang M."/>
            <person name="Chan C."/>
        </authorList>
    </citation>
    <scope>NUCLEOTIDE SEQUENCE [LARGE SCALE GENOMIC DNA]</scope>
</reference>
<evidence type="ECO:0000256" key="3">
    <source>
        <dbReference type="SAM" id="SignalP"/>
    </source>
</evidence>
<gene>
    <name evidence="4" type="ORF">PCOR1329_LOCUS69007</name>
</gene>
<feature type="signal peptide" evidence="3">
    <location>
        <begin position="1"/>
        <end position="15"/>
    </location>
</feature>
<dbReference type="Proteomes" id="UP001189429">
    <property type="component" value="Unassembled WGS sequence"/>
</dbReference>
<keyword evidence="3" id="KW-0732">Signal</keyword>
<feature type="compositionally biased region" description="Polar residues" evidence="2">
    <location>
        <begin position="50"/>
        <end position="62"/>
    </location>
</feature>
<keyword evidence="1" id="KW-0175">Coiled coil</keyword>
<protein>
    <submittedName>
        <fullName evidence="4">Uncharacterized protein</fullName>
    </submittedName>
</protein>
<dbReference type="EMBL" id="CAUYUJ010019037">
    <property type="protein sequence ID" value="CAK0888167.1"/>
    <property type="molecule type" value="Genomic_DNA"/>
</dbReference>
<proteinExistence type="predicted"/>
<accession>A0ABN9WRR0</accession>
<keyword evidence="5" id="KW-1185">Reference proteome</keyword>
<evidence type="ECO:0000256" key="1">
    <source>
        <dbReference type="SAM" id="Coils"/>
    </source>
</evidence>